<evidence type="ECO:0000259" key="5">
    <source>
        <dbReference type="Pfam" id="PF00150"/>
    </source>
</evidence>
<dbReference type="OrthoDB" id="1887033at2759"/>
<proteinExistence type="inferred from homology"/>
<dbReference type="GO" id="GO:0008422">
    <property type="term" value="F:beta-glucosidase activity"/>
    <property type="evidence" value="ECO:0007669"/>
    <property type="project" value="TreeGrafter"/>
</dbReference>
<gene>
    <name evidence="6" type="ORF">CYLTODRAFT_448118</name>
</gene>
<accession>A0A0D7BVB5</accession>
<name>A0A0D7BVB5_9AGAR</name>
<keyword evidence="2 4" id="KW-0378">Hydrolase</keyword>
<dbReference type="GO" id="GO:0009251">
    <property type="term" value="P:glucan catabolic process"/>
    <property type="evidence" value="ECO:0007669"/>
    <property type="project" value="TreeGrafter"/>
</dbReference>
<dbReference type="GO" id="GO:0009986">
    <property type="term" value="C:cell surface"/>
    <property type="evidence" value="ECO:0007669"/>
    <property type="project" value="TreeGrafter"/>
</dbReference>
<dbReference type="PANTHER" id="PTHR31297">
    <property type="entry name" value="GLUCAN ENDO-1,6-BETA-GLUCOSIDASE B"/>
    <property type="match status" value="1"/>
</dbReference>
<feature type="domain" description="Glycoside hydrolase family 5" evidence="5">
    <location>
        <begin position="72"/>
        <end position="338"/>
    </location>
</feature>
<evidence type="ECO:0000256" key="1">
    <source>
        <dbReference type="ARBA" id="ARBA00005641"/>
    </source>
</evidence>
<dbReference type="AlphaFoldDB" id="A0A0D7BVB5"/>
<dbReference type="InterPro" id="IPR017853">
    <property type="entry name" value="GH"/>
</dbReference>
<dbReference type="EMBL" id="KN880431">
    <property type="protein sequence ID" value="KIY74357.1"/>
    <property type="molecule type" value="Genomic_DNA"/>
</dbReference>
<keyword evidence="3 4" id="KW-0326">Glycosidase</keyword>
<protein>
    <submittedName>
        <fullName evidence="6">Glycoside hydrolase family 5 protein</fullName>
    </submittedName>
</protein>
<dbReference type="InterPro" id="IPR001547">
    <property type="entry name" value="Glyco_hydro_5"/>
</dbReference>
<evidence type="ECO:0000256" key="3">
    <source>
        <dbReference type="ARBA" id="ARBA00023295"/>
    </source>
</evidence>
<dbReference type="STRING" id="1314674.A0A0D7BVB5"/>
<dbReference type="GO" id="GO:0005576">
    <property type="term" value="C:extracellular region"/>
    <property type="evidence" value="ECO:0007669"/>
    <property type="project" value="TreeGrafter"/>
</dbReference>
<evidence type="ECO:0000313" key="6">
    <source>
        <dbReference type="EMBL" id="KIY74357.1"/>
    </source>
</evidence>
<reference evidence="6 7" key="1">
    <citation type="journal article" date="2015" name="Fungal Genet. Biol.">
        <title>Evolution of novel wood decay mechanisms in Agaricales revealed by the genome sequences of Fistulina hepatica and Cylindrobasidium torrendii.</title>
        <authorList>
            <person name="Floudas D."/>
            <person name="Held B.W."/>
            <person name="Riley R."/>
            <person name="Nagy L.G."/>
            <person name="Koehler G."/>
            <person name="Ransdell A.S."/>
            <person name="Younus H."/>
            <person name="Chow J."/>
            <person name="Chiniquy J."/>
            <person name="Lipzen A."/>
            <person name="Tritt A."/>
            <person name="Sun H."/>
            <person name="Haridas S."/>
            <person name="LaButti K."/>
            <person name="Ohm R.A."/>
            <person name="Kues U."/>
            <person name="Blanchette R.A."/>
            <person name="Grigoriev I.V."/>
            <person name="Minto R.E."/>
            <person name="Hibbett D.S."/>
        </authorList>
    </citation>
    <scope>NUCLEOTIDE SEQUENCE [LARGE SCALE GENOMIC DNA]</scope>
    <source>
        <strain evidence="6 7">FP15055 ss-10</strain>
    </source>
</reference>
<sequence>MSAIKVSGTKLVDEQGQEIVLRGSALGGWMNMENFISGFPGCEYQIRETLAATIGEEKSGFFFDKFLEYFFTEDDAKFYASLGLNSVRLPFNYHHFEDDMNPRVLKESGFKHLDRVIDLCAKYNIYAILDLHTAPGGQNVDWHADHGTHIANFWNHKDFQDRTIWLWEKLAEHYKGNKWVAGYNPLNEPTDPKHTRLIDFYSRLHKAIRAIDPDHTIFFDGNTFASDFSHFGDVHKDWDNTAYSIHDYSVFGFPAAPEPYTGTESQQHRMRRSYEKKREWMDQRGLCVWNGEWGPVYARTQYEGDKTDEINKVRYHVLKDQLQIYNKDKLSWTIWLYKDIGFQGMVYVDQETPYIKLFKDFLAKKHRCAIDAWGADDSEVKHIYEPLIKHIEESVPAKYQTLYPYPVWKDVAVRTKRLASSILLAEYFVQEWADHFIGKSLEEIDDIAKSFRFDHCLKREGLNHILTENAKAVA</sequence>
<dbReference type="Gene3D" id="3.20.20.80">
    <property type="entry name" value="Glycosidases"/>
    <property type="match status" value="1"/>
</dbReference>
<organism evidence="6 7">
    <name type="scientific">Cylindrobasidium torrendii FP15055 ss-10</name>
    <dbReference type="NCBI Taxonomy" id="1314674"/>
    <lineage>
        <taxon>Eukaryota</taxon>
        <taxon>Fungi</taxon>
        <taxon>Dikarya</taxon>
        <taxon>Basidiomycota</taxon>
        <taxon>Agaricomycotina</taxon>
        <taxon>Agaricomycetes</taxon>
        <taxon>Agaricomycetidae</taxon>
        <taxon>Agaricales</taxon>
        <taxon>Marasmiineae</taxon>
        <taxon>Physalacriaceae</taxon>
        <taxon>Cylindrobasidium</taxon>
    </lineage>
</organism>
<evidence type="ECO:0000313" key="7">
    <source>
        <dbReference type="Proteomes" id="UP000054007"/>
    </source>
</evidence>
<keyword evidence="7" id="KW-1185">Reference proteome</keyword>
<dbReference type="Proteomes" id="UP000054007">
    <property type="component" value="Unassembled WGS sequence"/>
</dbReference>
<evidence type="ECO:0000256" key="2">
    <source>
        <dbReference type="ARBA" id="ARBA00022801"/>
    </source>
</evidence>
<dbReference type="InterPro" id="IPR050386">
    <property type="entry name" value="Glycosyl_hydrolase_5"/>
</dbReference>
<dbReference type="FunFam" id="3.20.20.80:FF:000130">
    <property type="entry name" value="Endoglucanase C"/>
    <property type="match status" value="1"/>
</dbReference>
<dbReference type="SUPFAM" id="SSF51445">
    <property type="entry name" value="(Trans)glycosidases"/>
    <property type="match status" value="1"/>
</dbReference>
<dbReference type="Pfam" id="PF00150">
    <property type="entry name" value="Cellulase"/>
    <property type="match status" value="1"/>
</dbReference>
<dbReference type="PANTHER" id="PTHR31297:SF13">
    <property type="entry name" value="PUTATIVE-RELATED"/>
    <property type="match status" value="1"/>
</dbReference>
<evidence type="ECO:0000256" key="4">
    <source>
        <dbReference type="RuleBase" id="RU361153"/>
    </source>
</evidence>
<comment type="similarity">
    <text evidence="1 4">Belongs to the glycosyl hydrolase 5 (cellulase A) family.</text>
</comment>